<dbReference type="OrthoDB" id="3157803at2759"/>
<dbReference type="InParanoid" id="K5X0W0"/>
<proteinExistence type="predicted"/>
<reference evidence="2" key="1">
    <citation type="journal article" date="2012" name="Proc. Natl. Acad. Sci. U.S.A.">
        <title>Genome sequence of the button mushroom Agaricus bisporus reveals mechanisms governing adaptation to a humic-rich ecological niche.</title>
        <authorList>
            <person name="Morin E."/>
            <person name="Kohler A."/>
            <person name="Baker A.R."/>
            <person name="Foulongne-Oriol M."/>
            <person name="Lombard V."/>
            <person name="Nagy L.G."/>
            <person name="Ohm R.A."/>
            <person name="Patyshakuliyeva A."/>
            <person name="Brun A."/>
            <person name="Aerts A.L."/>
            <person name="Bailey A.M."/>
            <person name="Billette C."/>
            <person name="Coutinho P.M."/>
            <person name="Deakin G."/>
            <person name="Doddapaneni H."/>
            <person name="Floudas D."/>
            <person name="Grimwood J."/>
            <person name="Hilden K."/>
            <person name="Kuees U."/>
            <person name="LaButti K.M."/>
            <person name="Lapidus A."/>
            <person name="Lindquist E.A."/>
            <person name="Lucas S.M."/>
            <person name="Murat C."/>
            <person name="Riley R.W."/>
            <person name="Salamov A.A."/>
            <person name="Schmutz J."/>
            <person name="Subramanian V."/>
            <person name="Woesten H.A.B."/>
            <person name="Xu J."/>
            <person name="Eastwood D.C."/>
            <person name="Foster G.D."/>
            <person name="Sonnenberg A.S."/>
            <person name="Cullen D."/>
            <person name="de Vries R.P."/>
            <person name="Lundell T."/>
            <person name="Hibbett D.S."/>
            <person name="Henrissat B."/>
            <person name="Burton K.S."/>
            <person name="Kerrigan R.W."/>
            <person name="Challen M.P."/>
            <person name="Grigoriev I.V."/>
            <person name="Martin F."/>
        </authorList>
    </citation>
    <scope>NUCLEOTIDE SEQUENCE [LARGE SCALE GENOMIC DNA]</scope>
    <source>
        <strain evidence="2">JB137-S8 / ATCC MYA-4627 / FGSC 10392</strain>
    </source>
</reference>
<protein>
    <submittedName>
        <fullName evidence="1">Uncharacterized protein</fullName>
    </submittedName>
</protein>
<evidence type="ECO:0000313" key="1">
    <source>
        <dbReference type="EMBL" id="EKM81446.1"/>
    </source>
</evidence>
<accession>K5X0W0</accession>
<evidence type="ECO:0000313" key="2">
    <source>
        <dbReference type="Proteomes" id="UP000008493"/>
    </source>
</evidence>
<feature type="non-terminal residue" evidence="1">
    <location>
        <position position="1"/>
    </location>
</feature>
<dbReference type="RefSeq" id="XP_007327136.1">
    <property type="nucleotide sequence ID" value="XM_007327074.1"/>
</dbReference>
<dbReference type="EMBL" id="JH971387">
    <property type="protein sequence ID" value="EKM81446.1"/>
    <property type="molecule type" value="Genomic_DNA"/>
</dbReference>
<sequence length="101" mass="11488">QGKLDKTILKGPRDFTREGILKAVTIHIATDDQAFDIANKPSFRNCLVTMRPRTTKNDLPSAYDVKNFLHSEFTRYLQDLADEIKVSSQHGVFYCLLILAC</sequence>
<organism evidence="1 2">
    <name type="scientific">Agaricus bisporus var. burnettii (strain JB137-S8 / ATCC MYA-4627 / FGSC 10392)</name>
    <name type="common">White button mushroom</name>
    <dbReference type="NCBI Taxonomy" id="597362"/>
    <lineage>
        <taxon>Eukaryota</taxon>
        <taxon>Fungi</taxon>
        <taxon>Dikarya</taxon>
        <taxon>Basidiomycota</taxon>
        <taxon>Agaricomycotina</taxon>
        <taxon>Agaricomycetes</taxon>
        <taxon>Agaricomycetidae</taxon>
        <taxon>Agaricales</taxon>
        <taxon>Agaricineae</taxon>
        <taxon>Agaricaceae</taxon>
        <taxon>Agaricus</taxon>
    </lineage>
</organism>
<name>K5X0W0_AGABU</name>
<keyword evidence="2" id="KW-1185">Reference proteome</keyword>
<dbReference type="AlphaFoldDB" id="K5X0W0"/>
<dbReference type="OMA" id="VTIHIAT"/>
<dbReference type="KEGG" id="abp:AGABI1DRAFT35778"/>
<dbReference type="Proteomes" id="UP000008493">
    <property type="component" value="Unassembled WGS sequence"/>
</dbReference>
<gene>
    <name evidence="1" type="ORF">AGABI1DRAFT_35778</name>
</gene>
<dbReference type="GeneID" id="18829158"/>
<dbReference type="HOGENOM" id="CLU_136331_1_0_1"/>